<proteinExistence type="inferred from homology"/>
<evidence type="ECO:0000256" key="2">
    <source>
        <dbReference type="ARBA" id="ARBA00022676"/>
    </source>
</evidence>
<organism evidence="5">
    <name type="scientific">marine sediment metagenome</name>
    <dbReference type="NCBI Taxonomy" id="412755"/>
    <lineage>
        <taxon>unclassified sequences</taxon>
        <taxon>metagenomes</taxon>
        <taxon>ecological metagenomes</taxon>
    </lineage>
</organism>
<sequence>MSILAANMHKLPHIHILMCTKDGEAWLADQLSSILTQSHSDWSLWISDDGSRDATLGIISAFISGNPERDIRLFRGPQRGCAQNFLSLLARPELTSPWVAFADQDDIWMPHKLQRSIEMIRRGTGAQIYASRCVYINAKGNTGGVSPQYHRPYGFGNALVQNILRGNTLVMPPVISGYLQSVFSLTREFDLPFHDWCIYLAVTGAGFDIIHDEKPGLFYRQHSNNLLGACRSNALRRARLIYKHQFSDWLDRNIYFLTIISPFITQSNQSLLNRFIELRKNEDVCFLRRPQSLGIHRQTLAGDFILQAMSWCRKL</sequence>
<evidence type="ECO:0000313" key="5">
    <source>
        <dbReference type="EMBL" id="KKM24407.1"/>
    </source>
</evidence>
<dbReference type="EMBL" id="LAZR01012930">
    <property type="protein sequence ID" value="KKM24407.1"/>
    <property type="molecule type" value="Genomic_DNA"/>
</dbReference>
<dbReference type="Gene3D" id="3.90.550.10">
    <property type="entry name" value="Spore Coat Polysaccharide Biosynthesis Protein SpsA, Chain A"/>
    <property type="match status" value="1"/>
</dbReference>
<evidence type="ECO:0000256" key="1">
    <source>
        <dbReference type="ARBA" id="ARBA00006739"/>
    </source>
</evidence>
<dbReference type="GO" id="GO:0016757">
    <property type="term" value="F:glycosyltransferase activity"/>
    <property type="evidence" value="ECO:0007669"/>
    <property type="project" value="UniProtKB-KW"/>
</dbReference>
<protein>
    <recommendedName>
        <fullName evidence="4">Glycosyltransferase 2-like domain-containing protein</fullName>
    </recommendedName>
</protein>
<comment type="caution">
    <text evidence="5">The sequence shown here is derived from an EMBL/GenBank/DDBJ whole genome shotgun (WGS) entry which is preliminary data.</text>
</comment>
<feature type="domain" description="Glycosyltransferase 2-like" evidence="4">
    <location>
        <begin position="16"/>
        <end position="183"/>
    </location>
</feature>
<dbReference type="InterPro" id="IPR001173">
    <property type="entry name" value="Glyco_trans_2-like"/>
</dbReference>
<accession>A0A0F9IA81</accession>
<dbReference type="InterPro" id="IPR029044">
    <property type="entry name" value="Nucleotide-diphossugar_trans"/>
</dbReference>
<dbReference type="AlphaFoldDB" id="A0A0F9IA81"/>
<dbReference type="Pfam" id="PF00535">
    <property type="entry name" value="Glycos_transf_2"/>
    <property type="match status" value="1"/>
</dbReference>
<dbReference type="SUPFAM" id="SSF53448">
    <property type="entry name" value="Nucleotide-diphospho-sugar transferases"/>
    <property type="match status" value="1"/>
</dbReference>
<comment type="similarity">
    <text evidence="1">Belongs to the glycosyltransferase 2 family.</text>
</comment>
<evidence type="ECO:0000256" key="3">
    <source>
        <dbReference type="ARBA" id="ARBA00022679"/>
    </source>
</evidence>
<reference evidence="5" key="1">
    <citation type="journal article" date="2015" name="Nature">
        <title>Complex archaea that bridge the gap between prokaryotes and eukaryotes.</title>
        <authorList>
            <person name="Spang A."/>
            <person name="Saw J.H."/>
            <person name="Jorgensen S.L."/>
            <person name="Zaremba-Niedzwiedzka K."/>
            <person name="Martijn J."/>
            <person name="Lind A.E."/>
            <person name="van Eijk R."/>
            <person name="Schleper C."/>
            <person name="Guy L."/>
            <person name="Ettema T.J."/>
        </authorList>
    </citation>
    <scope>NUCLEOTIDE SEQUENCE</scope>
</reference>
<dbReference type="InterPro" id="IPR050834">
    <property type="entry name" value="Glycosyltransf_2"/>
</dbReference>
<keyword evidence="3" id="KW-0808">Transferase</keyword>
<keyword evidence="2" id="KW-0328">Glycosyltransferase</keyword>
<evidence type="ECO:0000259" key="4">
    <source>
        <dbReference type="Pfam" id="PF00535"/>
    </source>
</evidence>
<name>A0A0F9IA81_9ZZZZ</name>
<dbReference type="PANTHER" id="PTHR43685">
    <property type="entry name" value="GLYCOSYLTRANSFERASE"/>
    <property type="match status" value="1"/>
</dbReference>
<dbReference type="PANTHER" id="PTHR43685:SF5">
    <property type="entry name" value="GLYCOSYLTRANSFERASE EPSE-RELATED"/>
    <property type="match status" value="1"/>
</dbReference>
<gene>
    <name evidence="5" type="ORF">LCGC14_1605400</name>
</gene>